<dbReference type="Proteomes" id="UP001139031">
    <property type="component" value="Unassembled WGS sequence"/>
</dbReference>
<name>A0ABS7TME0_9BACT</name>
<evidence type="ECO:0000313" key="2">
    <source>
        <dbReference type="Proteomes" id="UP001139031"/>
    </source>
</evidence>
<gene>
    <name evidence="1" type="ORF">K7C98_08980</name>
</gene>
<proteinExistence type="predicted"/>
<reference evidence="1" key="1">
    <citation type="submission" date="2021-08" db="EMBL/GenBank/DDBJ databases">
        <authorList>
            <person name="Stevens D.C."/>
        </authorList>
    </citation>
    <scope>NUCLEOTIDE SEQUENCE</scope>
    <source>
        <strain evidence="1">DSM 53165</strain>
    </source>
</reference>
<dbReference type="EMBL" id="JAIRAU010000005">
    <property type="protein sequence ID" value="MBZ5709392.1"/>
    <property type="molecule type" value="Genomic_DNA"/>
</dbReference>
<comment type="caution">
    <text evidence="1">The sequence shown here is derived from an EMBL/GenBank/DDBJ whole genome shotgun (WGS) entry which is preliminary data.</text>
</comment>
<protein>
    <recommendedName>
        <fullName evidence="3">Restriction endonuclease</fullName>
    </recommendedName>
</protein>
<evidence type="ECO:0008006" key="3">
    <source>
        <dbReference type="Google" id="ProtNLM"/>
    </source>
</evidence>
<sequence>MTTANISTPSQHFVDLDALPDFNQVEADARRGVKVIDLDTLKHRIRFAALTLLMKDSYILAAGENGSSERSVVFRLGIYLDSLFPDWNVDVEYNRDLASPKARATGDRVFPDVIIHKRGQQGSKGNLAILEAKKRCQINGVPGDIERMRAIMNTSSLRHRFGCYLLLDRTWVDVAFWSNGMSGVPEHPEFATGRLTTLSPPR</sequence>
<organism evidence="1 2">
    <name type="scientific">Nannocystis pusilla</name>
    <dbReference type="NCBI Taxonomy" id="889268"/>
    <lineage>
        <taxon>Bacteria</taxon>
        <taxon>Pseudomonadati</taxon>
        <taxon>Myxococcota</taxon>
        <taxon>Polyangia</taxon>
        <taxon>Nannocystales</taxon>
        <taxon>Nannocystaceae</taxon>
        <taxon>Nannocystis</taxon>
    </lineage>
</organism>
<keyword evidence="2" id="KW-1185">Reference proteome</keyword>
<evidence type="ECO:0000313" key="1">
    <source>
        <dbReference type="EMBL" id="MBZ5709392.1"/>
    </source>
</evidence>
<dbReference type="RefSeq" id="WP_224191163.1">
    <property type="nucleotide sequence ID" value="NZ_JAIRAU010000005.1"/>
</dbReference>
<accession>A0ABS7TME0</accession>